<proteinExistence type="predicted"/>
<dbReference type="InterPro" id="IPR022742">
    <property type="entry name" value="Hydrolase_4"/>
</dbReference>
<dbReference type="HOGENOM" id="CLU_029375_2_2_9"/>
<dbReference type="SUPFAM" id="SSF53474">
    <property type="entry name" value="alpha/beta-Hydrolases"/>
    <property type="match status" value="1"/>
</dbReference>
<evidence type="ECO:0000313" key="2">
    <source>
        <dbReference type="EMBL" id="ADI03086.1"/>
    </source>
</evidence>
<dbReference type="PANTHER" id="PTHR12277:SF81">
    <property type="entry name" value="PROTEIN ABHD13"/>
    <property type="match status" value="1"/>
</dbReference>
<dbReference type="STRING" id="643648.Slip_2349"/>
<dbReference type="GO" id="GO:0016787">
    <property type="term" value="F:hydrolase activity"/>
    <property type="evidence" value="ECO:0007669"/>
    <property type="project" value="UniProtKB-KW"/>
</dbReference>
<dbReference type="OrthoDB" id="9776685at2"/>
<dbReference type="InterPro" id="IPR029058">
    <property type="entry name" value="AB_hydrolase_fold"/>
</dbReference>
<dbReference type="RefSeq" id="WP_013176488.1">
    <property type="nucleotide sequence ID" value="NC_014220.1"/>
</dbReference>
<keyword evidence="2" id="KW-0378">Hydrolase</keyword>
<feature type="domain" description="Serine aminopeptidase S33" evidence="1">
    <location>
        <begin position="57"/>
        <end position="162"/>
    </location>
</feature>
<keyword evidence="3" id="KW-1185">Reference proteome</keyword>
<dbReference type="Proteomes" id="UP000000378">
    <property type="component" value="Chromosome"/>
</dbReference>
<dbReference type="KEGG" id="slp:Slip_2349"/>
<dbReference type="Pfam" id="PF12146">
    <property type="entry name" value="Hydrolase_4"/>
    <property type="match status" value="1"/>
</dbReference>
<dbReference type="AlphaFoldDB" id="D7CKA2"/>
<organism evidence="2 3">
    <name type="scientific">Syntrophothermus lipocalidus (strain DSM 12680 / TGB-C1)</name>
    <dbReference type="NCBI Taxonomy" id="643648"/>
    <lineage>
        <taxon>Bacteria</taxon>
        <taxon>Bacillati</taxon>
        <taxon>Bacillota</taxon>
        <taxon>Clostridia</taxon>
        <taxon>Eubacteriales</taxon>
        <taxon>Syntrophomonadaceae</taxon>
        <taxon>Syntrophothermus</taxon>
    </lineage>
</organism>
<dbReference type="Gene3D" id="3.40.50.1820">
    <property type="entry name" value="alpha/beta hydrolase"/>
    <property type="match status" value="1"/>
</dbReference>
<dbReference type="PANTHER" id="PTHR12277">
    <property type="entry name" value="ALPHA/BETA HYDROLASE DOMAIN-CONTAINING PROTEIN"/>
    <property type="match status" value="1"/>
</dbReference>
<name>D7CKA2_SYNLT</name>
<evidence type="ECO:0000259" key="1">
    <source>
        <dbReference type="Pfam" id="PF12146"/>
    </source>
</evidence>
<protein>
    <submittedName>
        <fullName evidence="2">Alpha/beta hydrolase fold protein</fullName>
    </submittedName>
</protein>
<gene>
    <name evidence="2" type="ordered locus">Slip_2349</name>
</gene>
<dbReference type="eggNOG" id="COG1073">
    <property type="taxonomic scope" value="Bacteria"/>
</dbReference>
<sequence length="259" mass="29118">MPDYSVIDHPDILQYLFFPRKDNAPGPPHSFDVSVNVDPDVFVSCRFYVESRDLPWILYFHGNGEVVSDHDDISLFYNRIGLNLVVADYRGYGASTGSPTFSNLVKDAHAIWDEVRATFSRRGYSGGLWVMGRSMGSVSALELASSYPDLIKGFIIESGFASPTRLIRHLGLPAHNVDLNKLETECLSMIREIRLPALIIHGQLDTLVPISEAKLLFEQLGSLQKKIEVIPYADHNNIIYVGLQSYFKAIYDFVFTSPK</sequence>
<dbReference type="EMBL" id="CP002048">
    <property type="protein sequence ID" value="ADI03086.1"/>
    <property type="molecule type" value="Genomic_DNA"/>
</dbReference>
<accession>D7CKA2</accession>
<reference evidence="3" key="1">
    <citation type="journal article" date="2010" name="Stand. Genomic Sci.">
        <title>Complete genome sequence of Syntrophothermus lipocalidus type strain (TGB-C1T).</title>
        <authorList>
            <consortium name="US DOE Joint Genome Institute (JGI-PGF)"/>
            <person name="Djao O."/>
            <person name="Zhang X."/>
            <person name="Lucas S."/>
            <person name="Lapidus A."/>
            <person name="Glavina Del Rio T."/>
            <person name="Nolan M."/>
            <person name="Tice H."/>
            <person name="Cheng J."/>
            <person name="Han C."/>
            <person name="Tapia R."/>
            <person name="Goodwin L."/>
            <person name="Pitluck S."/>
            <person name="Liolios K."/>
            <person name="Ivanova N."/>
            <person name="Mavromatis K."/>
            <person name="Mikhailova N."/>
            <person name="Ovchinnikova G."/>
            <person name="Pati A."/>
            <person name="Brambilla E."/>
            <person name="Chen A."/>
            <person name="Palaniappan K."/>
            <person name="Land M."/>
            <person name="Hauser L."/>
            <person name="Chang Y."/>
            <person name="Jeffries C."/>
            <person name="Rohde M."/>
            <person name="Sikorski J."/>
            <person name="Spring S."/>
            <person name="Goker M."/>
            <person name="Detter J."/>
            <person name="Woyke T."/>
            <person name="Bristow J."/>
            <person name="Eisen J."/>
            <person name="Markowitz V."/>
            <person name="Hugenholtz P."/>
            <person name="Kyrpides N."/>
            <person name="Klenk H."/>
        </authorList>
    </citation>
    <scope>NUCLEOTIDE SEQUENCE [LARGE SCALE GENOMIC DNA]</scope>
    <source>
        <strain evidence="3">DSM 12680 / TGB-C1</strain>
    </source>
</reference>
<evidence type="ECO:0000313" key="3">
    <source>
        <dbReference type="Proteomes" id="UP000000378"/>
    </source>
</evidence>
<reference evidence="2 3" key="2">
    <citation type="journal article" date="2010" name="Stand. Genomic Sci.">
        <title>Complete genome sequence of Syntrophothermus lipocalidus type strain (TGB-C1).</title>
        <authorList>
            <person name="Djao O.D."/>
            <person name="Zhang X."/>
            <person name="Lucas S."/>
            <person name="Lapidus A."/>
            <person name="Del Rio T.G."/>
            <person name="Nolan M."/>
            <person name="Tice H."/>
            <person name="Cheng J.F."/>
            <person name="Han C."/>
            <person name="Tapia R."/>
            <person name="Goodwin L."/>
            <person name="Pitluck S."/>
            <person name="Liolios K."/>
            <person name="Ivanova N."/>
            <person name="Mavromatis K."/>
            <person name="Mikhailova N."/>
            <person name="Ovchinnikova G."/>
            <person name="Pati A."/>
            <person name="Brambilla E."/>
            <person name="Chen A."/>
            <person name="Palaniappan K."/>
            <person name="Land M."/>
            <person name="Hauser L."/>
            <person name="Chang Y.J."/>
            <person name="Jeffries C.D."/>
            <person name="Rohde M."/>
            <person name="Sikorski J."/>
            <person name="Spring S."/>
            <person name="Goker M."/>
            <person name="Detter J.C."/>
            <person name="Woyke T."/>
            <person name="Bristow J."/>
            <person name="Eisen J.A."/>
            <person name="Markowitz V."/>
            <person name="Hugenholtz P."/>
            <person name="Kyrpides N.C."/>
            <person name="Klenk H.P."/>
        </authorList>
    </citation>
    <scope>NUCLEOTIDE SEQUENCE [LARGE SCALE GENOMIC DNA]</scope>
    <source>
        <strain evidence="3">DSM 12680 / TGB-C1</strain>
    </source>
</reference>